<dbReference type="OrthoDB" id="508875at2759"/>
<evidence type="ECO:0000256" key="2">
    <source>
        <dbReference type="SAM" id="SignalP"/>
    </source>
</evidence>
<dbReference type="InterPro" id="IPR009790">
    <property type="entry name" value="TMEM106"/>
</dbReference>
<keyword evidence="2" id="KW-0732">Signal</keyword>
<feature type="region of interest" description="Disordered" evidence="1">
    <location>
        <begin position="155"/>
        <end position="209"/>
    </location>
</feature>
<dbReference type="RefSeq" id="XP_002954324.1">
    <property type="nucleotide sequence ID" value="XM_002954278.1"/>
</dbReference>
<evidence type="ECO:0008006" key="5">
    <source>
        <dbReference type="Google" id="ProtNLM"/>
    </source>
</evidence>
<dbReference type="Proteomes" id="UP000001058">
    <property type="component" value="Unassembled WGS sequence"/>
</dbReference>
<dbReference type="EMBL" id="GL378362">
    <property type="protein sequence ID" value="EFJ44748.1"/>
    <property type="molecule type" value="Genomic_DNA"/>
</dbReference>
<organism evidence="4">
    <name type="scientific">Volvox carteri f. nagariensis</name>
    <dbReference type="NCBI Taxonomy" id="3068"/>
    <lineage>
        <taxon>Eukaryota</taxon>
        <taxon>Viridiplantae</taxon>
        <taxon>Chlorophyta</taxon>
        <taxon>core chlorophytes</taxon>
        <taxon>Chlorophyceae</taxon>
        <taxon>CS clade</taxon>
        <taxon>Chlamydomonadales</taxon>
        <taxon>Volvocaceae</taxon>
        <taxon>Volvox</taxon>
    </lineage>
</organism>
<dbReference type="AlphaFoldDB" id="D8U6N7"/>
<reference evidence="3 4" key="1">
    <citation type="journal article" date="2010" name="Science">
        <title>Genomic analysis of organismal complexity in the multicellular green alga Volvox carteri.</title>
        <authorList>
            <person name="Prochnik S.E."/>
            <person name="Umen J."/>
            <person name="Nedelcu A.M."/>
            <person name="Hallmann A."/>
            <person name="Miller S.M."/>
            <person name="Nishii I."/>
            <person name="Ferris P."/>
            <person name="Kuo A."/>
            <person name="Mitros T."/>
            <person name="Fritz-Laylin L.K."/>
            <person name="Hellsten U."/>
            <person name="Chapman J."/>
            <person name="Simakov O."/>
            <person name="Rensing S.A."/>
            <person name="Terry A."/>
            <person name="Pangilinan J."/>
            <person name="Kapitonov V."/>
            <person name="Jurka J."/>
            <person name="Salamov A."/>
            <person name="Shapiro H."/>
            <person name="Schmutz J."/>
            <person name="Grimwood J."/>
            <person name="Lindquist E."/>
            <person name="Lucas S."/>
            <person name="Grigoriev I.V."/>
            <person name="Schmitt R."/>
            <person name="Kirk D."/>
            <person name="Rokhsar D.S."/>
        </authorList>
    </citation>
    <scope>NUCLEOTIDE SEQUENCE [LARGE SCALE GENOMIC DNA]</scope>
    <source>
        <strain evidence="4">f. Nagariensis / Eve</strain>
    </source>
</reference>
<proteinExistence type="predicted"/>
<gene>
    <name evidence="3" type="ORF">VOLCADRAFT_118686</name>
</gene>
<feature type="signal peptide" evidence="2">
    <location>
        <begin position="1"/>
        <end position="18"/>
    </location>
</feature>
<dbReference type="GeneID" id="9624241"/>
<evidence type="ECO:0000256" key="1">
    <source>
        <dbReference type="SAM" id="MobiDB-lite"/>
    </source>
</evidence>
<dbReference type="KEGG" id="vcn:VOLCADRAFT_118686"/>
<dbReference type="PANTHER" id="PTHR28556">
    <property type="entry name" value="TRANSMEMBRANE PROTEIN 106B"/>
    <property type="match status" value="1"/>
</dbReference>
<dbReference type="InParanoid" id="D8U6N7"/>
<evidence type="ECO:0000313" key="4">
    <source>
        <dbReference type="Proteomes" id="UP000001058"/>
    </source>
</evidence>
<keyword evidence="4" id="KW-1185">Reference proteome</keyword>
<feature type="chain" id="PRO_5003124226" description="Late embryogenesis abundant protein LEA-2 subgroup domain-containing protein" evidence="2">
    <location>
        <begin position="19"/>
        <end position="209"/>
    </location>
</feature>
<name>D8U6N7_VOLCA</name>
<evidence type="ECO:0000313" key="3">
    <source>
        <dbReference type="EMBL" id="EFJ44748.1"/>
    </source>
</evidence>
<sequence>MQLLLAVVLAAGVFFAVPRGVTVGSIQVRSSRMSFNASKSTYQIILTATIPIFNPNYMPVQVSGSLVVSFYDQQAGVTGLDPVNVPARAFPKIITVDMDASSVPQEYVFTIYTHCTTFPMETIFFLTGKLQSKYLGGLFHIPDIDNYFIISCTSPPDRKSEPPRLPTRPAKPPRLPPRPPKPPRFESSAAGVEEEQPRGSEDWTEDVVV</sequence>
<dbReference type="PANTHER" id="PTHR28556:SF4">
    <property type="entry name" value="TRANSMEMBRANE PROTEIN 106A"/>
    <property type="match status" value="1"/>
</dbReference>
<protein>
    <recommendedName>
        <fullName evidence="5">Late embryogenesis abundant protein LEA-2 subgroup domain-containing protein</fullName>
    </recommendedName>
</protein>
<dbReference type="eggNOG" id="ENOG502RREM">
    <property type="taxonomic scope" value="Eukaryota"/>
</dbReference>
<accession>D8U6N7</accession>
<feature type="compositionally biased region" description="Pro residues" evidence="1">
    <location>
        <begin position="163"/>
        <end position="182"/>
    </location>
</feature>